<proteinExistence type="predicted"/>
<dbReference type="PANTHER" id="PTHR24362:SF309">
    <property type="entry name" value="PROTEIN KINASE DOMAIN-CONTAINING PROTEIN"/>
    <property type="match status" value="1"/>
</dbReference>
<organism evidence="2 3">
    <name type="scientific">Marasmius crinis-equi</name>
    <dbReference type="NCBI Taxonomy" id="585013"/>
    <lineage>
        <taxon>Eukaryota</taxon>
        <taxon>Fungi</taxon>
        <taxon>Dikarya</taxon>
        <taxon>Basidiomycota</taxon>
        <taxon>Agaricomycotina</taxon>
        <taxon>Agaricomycetes</taxon>
        <taxon>Agaricomycetidae</taxon>
        <taxon>Agaricales</taxon>
        <taxon>Marasmiineae</taxon>
        <taxon>Marasmiaceae</taxon>
        <taxon>Marasmius</taxon>
    </lineage>
</organism>
<protein>
    <recommendedName>
        <fullName evidence="1">Protein kinase domain-containing protein</fullName>
    </recommendedName>
</protein>
<evidence type="ECO:0000313" key="2">
    <source>
        <dbReference type="EMBL" id="KAL0573955.1"/>
    </source>
</evidence>
<name>A0ABR3FFJ5_9AGAR</name>
<comment type="caution">
    <text evidence="2">The sequence shown here is derived from an EMBL/GenBank/DDBJ whole genome shotgun (WGS) entry which is preliminary data.</text>
</comment>
<dbReference type="PANTHER" id="PTHR24362">
    <property type="entry name" value="SERINE/THREONINE-PROTEIN KINASE NEK"/>
    <property type="match status" value="1"/>
</dbReference>
<feature type="domain" description="Protein kinase" evidence="1">
    <location>
        <begin position="110"/>
        <end position="348"/>
    </location>
</feature>
<sequence>MYRATWCIMIAQSRSASDLLLLSTKLTSFQETKCFTKTYNISRDVRACYQLGLLLLNVRPISEDMAVHRGFDGFFKMINLLEVAKCVLCKEVKDTPVRAEEGNVTEVRDLPQFSNLGRFDYKIADEIEKHLESNFQNVGSVFISIPECALTLLPYRIWPDPSKGHISNYVGKRTNGKEVDILDYLAQVQGVIPVVYDGSFQDRFLTDSCSSGHLLITPWAGNSLPSYTVKSVETAQRITLDLLKILQKVHDHGVAHLNITPEHILIDERYSSHPINLVGFSSAVWDEEDPPVKRGRFNRMAGFAGWRAPEVLSQKPYDPFCADRWSLGRVLASILNESCESTSLQAIV</sequence>
<dbReference type="Pfam" id="PF00069">
    <property type="entry name" value="Pkinase"/>
    <property type="match status" value="1"/>
</dbReference>
<dbReference type="SUPFAM" id="SSF56112">
    <property type="entry name" value="Protein kinase-like (PK-like)"/>
    <property type="match status" value="1"/>
</dbReference>
<dbReference type="InterPro" id="IPR011009">
    <property type="entry name" value="Kinase-like_dom_sf"/>
</dbReference>
<dbReference type="Gene3D" id="1.10.510.10">
    <property type="entry name" value="Transferase(Phosphotransferase) domain 1"/>
    <property type="match status" value="1"/>
</dbReference>
<evidence type="ECO:0000313" key="3">
    <source>
        <dbReference type="Proteomes" id="UP001465976"/>
    </source>
</evidence>
<reference evidence="2 3" key="1">
    <citation type="submission" date="2024-02" db="EMBL/GenBank/DDBJ databases">
        <title>A draft genome for the cacao thread blight pathogen Marasmius crinis-equi.</title>
        <authorList>
            <person name="Cohen S.P."/>
            <person name="Baruah I.K."/>
            <person name="Amoako-Attah I."/>
            <person name="Bukari Y."/>
            <person name="Meinhardt L.W."/>
            <person name="Bailey B.A."/>
        </authorList>
    </citation>
    <scope>NUCLEOTIDE SEQUENCE [LARGE SCALE GENOMIC DNA]</scope>
    <source>
        <strain evidence="2 3">GH-76</strain>
    </source>
</reference>
<accession>A0ABR3FFJ5</accession>
<evidence type="ECO:0000259" key="1">
    <source>
        <dbReference type="PROSITE" id="PS50011"/>
    </source>
</evidence>
<keyword evidence="3" id="KW-1185">Reference proteome</keyword>
<dbReference type="EMBL" id="JBAHYK010000444">
    <property type="protein sequence ID" value="KAL0573955.1"/>
    <property type="molecule type" value="Genomic_DNA"/>
</dbReference>
<dbReference type="PROSITE" id="PS50011">
    <property type="entry name" value="PROTEIN_KINASE_DOM"/>
    <property type="match status" value="1"/>
</dbReference>
<dbReference type="Proteomes" id="UP001465976">
    <property type="component" value="Unassembled WGS sequence"/>
</dbReference>
<dbReference type="InterPro" id="IPR000719">
    <property type="entry name" value="Prot_kinase_dom"/>
</dbReference>
<gene>
    <name evidence="2" type="ORF">V5O48_007996</name>
</gene>